<reference evidence="3" key="1">
    <citation type="submission" date="2017-04" db="EMBL/GenBank/DDBJ databases">
        <authorList>
            <person name="Varghese N."/>
            <person name="Submissions S."/>
        </authorList>
    </citation>
    <scope>NUCLEOTIDE SEQUENCE [LARGE SCALE GENOMIC DNA]</scope>
</reference>
<feature type="chain" id="PRO_5012825507" description="SIMPL domain-containing protein" evidence="1">
    <location>
        <begin position="24"/>
        <end position="231"/>
    </location>
</feature>
<dbReference type="RefSeq" id="WP_086434675.1">
    <property type="nucleotide sequence ID" value="NZ_FXWH01000001.1"/>
</dbReference>
<dbReference type="AlphaFoldDB" id="A0A1Y6F0Z2"/>
<dbReference type="InterPro" id="IPR052022">
    <property type="entry name" value="26kDa_periplasmic_antigen"/>
</dbReference>
<dbReference type="InterPro" id="IPR007497">
    <property type="entry name" value="SIMPL/DUF541"/>
</dbReference>
<feature type="signal peptide" evidence="1">
    <location>
        <begin position="1"/>
        <end position="23"/>
    </location>
</feature>
<keyword evidence="3" id="KW-1185">Reference proteome</keyword>
<evidence type="ECO:0008006" key="4">
    <source>
        <dbReference type="Google" id="ProtNLM"/>
    </source>
</evidence>
<name>A0A1Y6F0Z2_9GAMM</name>
<dbReference type="Gene3D" id="3.30.70.2970">
    <property type="entry name" value="Protein of unknown function (DUF541), domain 2"/>
    <property type="match status" value="1"/>
</dbReference>
<dbReference type="Pfam" id="PF04402">
    <property type="entry name" value="SIMPL"/>
    <property type="match status" value="1"/>
</dbReference>
<dbReference type="Gene3D" id="3.30.110.170">
    <property type="entry name" value="Protein of unknown function (DUF541), domain 1"/>
    <property type="match status" value="1"/>
</dbReference>
<evidence type="ECO:0000313" key="3">
    <source>
        <dbReference type="Proteomes" id="UP000194450"/>
    </source>
</evidence>
<organism evidence="2 3">
    <name type="scientific">Pseudidiomarina planktonica</name>
    <dbReference type="NCBI Taxonomy" id="1323738"/>
    <lineage>
        <taxon>Bacteria</taxon>
        <taxon>Pseudomonadati</taxon>
        <taxon>Pseudomonadota</taxon>
        <taxon>Gammaproteobacteria</taxon>
        <taxon>Alteromonadales</taxon>
        <taxon>Idiomarinaceae</taxon>
        <taxon>Pseudidiomarina</taxon>
    </lineage>
</organism>
<dbReference type="PANTHER" id="PTHR34387">
    <property type="entry name" value="SLR1258 PROTEIN"/>
    <property type="match status" value="1"/>
</dbReference>
<keyword evidence="1" id="KW-0732">Signal</keyword>
<protein>
    <recommendedName>
        <fullName evidence="4">SIMPL domain-containing protein</fullName>
    </recommendedName>
</protein>
<dbReference type="GO" id="GO:0006974">
    <property type="term" value="P:DNA damage response"/>
    <property type="evidence" value="ECO:0007669"/>
    <property type="project" value="TreeGrafter"/>
</dbReference>
<gene>
    <name evidence="2" type="ORF">SAMN06297229_1634</name>
</gene>
<dbReference type="PANTHER" id="PTHR34387:SF1">
    <property type="entry name" value="PERIPLASMIC IMMUNOGENIC PROTEIN"/>
    <property type="match status" value="1"/>
</dbReference>
<sequence length="231" mass="25558">MTIKHLLAYGILISAFTTISAHAENAAPEQQVTVTGSASVNAVPDVIQLSFQINEKGPLLTKMKALVDQNTSRLLKDLLDRGIAEEDIQSYRLQVHPNYEYNGQRQEQKGFTLSRQINVVLRQPDQFDQVIDNALARGVTQVSNISYQLSNPEQLYQQALLAAFAQAREKATQMAEQADTKLGLATNIEELTGGQHSAPIQAEMRIQQSPSLPGQESIEATIRVTFNLNQK</sequence>
<dbReference type="Proteomes" id="UP000194450">
    <property type="component" value="Unassembled WGS sequence"/>
</dbReference>
<accession>A0A1Y6F0Z2</accession>
<evidence type="ECO:0000313" key="2">
    <source>
        <dbReference type="EMBL" id="SMQ68538.1"/>
    </source>
</evidence>
<dbReference type="EMBL" id="FXWH01000001">
    <property type="protein sequence ID" value="SMQ68538.1"/>
    <property type="molecule type" value="Genomic_DNA"/>
</dbReference>
<dbReference type="OrthoDB" id="6381835at2"/>
<proteinExistence type="predicted"/>
<evidence type="ECO:0000256" key="1">
    <source>
        <dbReference type="SAM" id="SignalP"/>
    </source>
</evidence>